<dbReference type="Pfam" id="PF13472">
    <property type="entry name" value="Lipase_GDSL_2"/>
    <property type="match status" value="1"/>
</dbReference>
<dbReference type="Gene3D" id="2.120.10.10">
    <property type="match status" value="1"/>
</dbReference>
<feature type="domain" description="SGNH hydrolase-type esterase" evidence="2">
    <location>
        <begin position="538"/>
        <end position="716"/>
    </location>
</feature>
<dbReference type="RefSeq" id="WP_146523418.1">
    <property type="nucleotide sequence ID" value="NZ_CP151726.1"/>
</dbReference>
<keyword evidence="3" id="KW-0326">Glycosidase</keyword>
<evidence type="ECO:0000259" key="2">
    <source>
        <dbReference type="Pfam" id="PF13472"/>
    </source>
</evidence>
<dbReference type="SUPFAM" id="SSF52266">
    <property type="entry name" value="SGNH hydrolase"/>
    <property type="match status" value="1"/>
</dbReference>
<dbReference type="InterPro" id="IPR011040">
    <property type="entry name" value="Sialidase"/>
</dbReference>
<reference evidence="3 4" key="1">
    <citation type="submission" date="2019-02" db="EMBL/GenBank/DDBJ databases">
        <title>Deep-cultivation of Planctomycetes and their phenomic and genomic characterization uncovers novel biology.</title>
        <authorList>
            <person name="Wiegand S."/>
            <person name="Jogler M."/>
            <person name="Boedeker C."/>
            <person name="Pinto D."/>
            <person name="Vollmers J."/>
            <person name="Rivas-Marin E."/>
            <person name="Kohn T."/>
            <person name="Peeters S.H."/>
            <person name="Heuer A."/>
            <person name="Rast P."/>
            <person name="Oberbeckmann S."/>
            <person name="Bunk B."/>
            <person name="Jeske O."/>
            <person name="Meyerdierks A."/>
            <person name="Storesund J.E."/>
            <person name="Kallscheuer N."/>
            <person name="Luecker S."/>
            <person name="Lage O.M."/>
            <person name="Pohl T."/>
            <person name="Merkel B.J."/>
            <person name="Hornburger P."/>
            <person name="Mueller R.-W."/>
            <person name="Bruemmer F."/>
            <person name="Labrenz M."/>
            <person name="Spormann A.M."/>
            <person name="Op Den Camp H."/>
            <person name="Overmann J."/>
            <person name="Amann R."/>
            <person name="Jetten M.S.M."/>
            <person name="Mascher T."/>
            <person name="Medema M.H."/>
            <person name="Devos D.P."/>
            <person name="Kaster A.-K."/>
            <person name="Ovreas L."/>
            <person name="Rohde M."/>
            <person name="Galperin M.Y."/>
            <person name="Jogler C."/>
        </authorList>
    </citation>
    <scope>NUCLEOTIDE SEQUENCE [LARGE SCALE GENOMIC DNA]</scope>
    <source>
        <strain evidence="3 4">Pla52n</strain>
    </source>
</reference>
<dbReference type="GO" id="GO:0016788">
    <property type="term" value="F:hydrolase activity, acting on ester bonds"/>
    <property type="evidence" value="ECO:0007669"/>
    <property type="project" value="UniProtKB-ARBA"/>
</dbReference>
<dbReference type="Pfam" id="PF13088">
    <property type="entry name" value="BNR_2"/>
    <property type="match status" value="1"/>
</dbReference>
<dbReference type="Proteomes" id="UP000320176">
    <property type="component" value="Unassembled WGS sequence"/>
</dbReference>
<dbReference type="InterPro" id="IPR013830">
    <property type="entry name" value="SGNH_hydro"/>
</dbReference>
<protein>
    <submittedName>
        <fullName evidence="3">Sialidase A</fullName>
        <ecNumber evidence="3">3.2.1.18</ecNumber>
    </submittedName>
</protein>
<keyword evidence="4" id="KW-1185">Reference proteome</keyword>
<gene>
    <name evidence="3" type="primary">nanA_2</name>
    <name evidence="3" type="ORF">Pla52n_65150</name>
</gene>
<dbReference type="InterPro" id="IPR036278">
    <property type="entry name" value="Sialidase_sf"/>
</dbReference>
<comment type="caution">
    <text evidence="3">The sequence shown here is derived from an EMBL/GenBank/DDBJ whole genome shotgun (WGS) entry which is preliminary data.</text>
</comment>
<keyword evidence="3" id="KW-0378">Hydrolase</keyword>
<proteinExistence type="predicted"/>
<evidence type="ECO:0000313" key="4">
    <source>
        <dbReference type="Proteomes" id="UP000320176"/>
    </source>
</evidence>
<dbReference type="Gene3D" id="3.40.50.1110">
    <property type="entry name" value="SGNH hydrolase"/>
    <property type="match status" value="1"/>
</dbReference>
<organism evidence="3 4">
    <name type="scientific">Stieleria varia</name>
    <dbReference type="NCBI Taxonomy" id="2528005"/>
    <lineage>
        <taxon>Bacteria</taxon>
        <taxon>Pseudomonadati</taxon>
        <taxon>Planctomycetota</taxon>
        <taxon>Planctomycetia</taxon>
        <taxon>Pirellulales</taxon>
        <taxon>Pirellulaceae</taxon>
        <taxon>Stieleria</taxon>
    </lineage>
</organism>
<dbReference type="OrthoDB" id="388542at2"/>
<name>A0A5C5ZX91_9BACT</name>
<dbReference type="GO" id="GO:0004308">
    <property type="term" value="F:exo-alpha-sialidase activity"/>
    <property type="evidence" value="ECO:0007669"/>
    <property type="project" value="UniProtKB-EC"/>
</dbReference>
<feature type="domain" description="Sialidase" evidence="1">
    <location>
        <begin position="109"/>
        <end position="346"/>
    </location>
</feature>
<sequence length="727" mass="80305">MKLQSNVARLTVALVGALLIGSTAVGSETTVSLRLSPSSANPRNSEGDFVQLKDGRLLFVYTHFTSGAGDHASAYLAGRFSGDGGKSWDDTDTHILDNDADMNVMSVSLLRLTDGRIAMFYLRKNSTADCRPVVRYSSDETKTWSEPQNIVPDQQIGYYVLNNDRVIQLLDGRLVVPLCLHKTPEMEKTDWSGRALCYLSDDGGKSWRQSKTILEARDARNDKRWIAQEPGVVQLSDRRLMMFVRSDAGCQLISHSQDGGETWSPLVESTLRSPVSPASMERIPGSDTLLCVWNDHANIGNEQRGKRTPLSLALSKDDGKTWSSSLTLYDNPNGWYCYTAIEFTADAILLGHCAGDRTTNNGLAETQITRIPIDSILEQEQPLVPLRPFWKSEVVDQESVLFLQDESADESYASVLFPIDEIISVQSSSGDITYTAGVDYQFVRGTNKIVIPAGSRVVTTPSKALRRPANSQRFQLTHRDGNGEILFGAKLEYHRMQTSVTYRKADDEWPVAMPVFDETALPITLQKLRDHQQLSIVLLGDSISTGCNASGWGGGAPFQPAYQDLLKEHLQTHYKTDVLLTNLSVGGMSTPWGISMTDQVAGHQPDLVILAFGMNDSAGRSAKEYGRNTATMITQIREAKPDTEFILIATMRGNPDWTRLNHTVFSEYRDELAALCGPGIALADLTSVWSEFLKRKQDADITGNGVNHPNDFGHRVYAQVLSALLIE</sequence>
<evidence type="ECO:0000259" key="1">
    <source>
        <dbReference type="Pfam" id="PF13088"/>
    </source>
</evidence>
<dbReference type="EMBL" id="SJPN01000014">
    <property type="protein sequence ID" value="TWT91765.1"/>
    <property type="molecule type" value="Genomic_DNA"/>
</dbReference>
<dbReference type="AlphaFoldDB" id="A0A5C5ZX91"/>
<dbReference type="SUPFAM" id="SSF50939">
    <property type="entry name" value="Sialidases"/>
    <property type="match status" value="1"/>
</dbReference>
<dbReference type="PANTHER" id="PTHR43752:SF2">
    <property type="entry name" value="BNR_ASP-BOX REPEAT FAMILY PROTEIN"/>
    <property type="match status" value="1"/>
</dbReference>
<dbReference type="InterPro" id="IPR036514">
    <property type="entry name" value="SGNH_hydro_sf"/>
</dbReference>
<evidence type="ECO:0000313" key="3">
    <source>
        <dbReference type="EMBL" id="TWT91765.1"/>
    </source>
</evidence>
<dbReference type="PANTHER" id="PTHR43752">
    <property type="entry name" value="BNR/ASP-BOX REPEAT FAMILY PROTEIN"/>
    <property type="match status" value="1"/>
</dbReference>
<dbReference type="EC" id="3.2.1.18" evidence="3"/>
<dbReference type="CDD" id="cd00229">
    <property type="entry name" value="SGNH_hydrolase"/>
    <property type="match status" value="1"/>
</dbReference>
<accession>A0A5C5ZX91</accession>
<dbReference type="CDD" id="cd15482">
    <property type="entry name" value="Sialidase_non-viral"/>
    <property type="match status" value="1"/>
</dbReference>